<dbReference type="RefSeq" id="WP_052042737.1">
    <property type="nucleotide sequence ID" value="NZ_ARXU01000006.1"/>
</dbReference>
<keyword evidence="2" id="KW-0378">Hydrolase</keyword>
<protein>
    <submittedName>
        <fullName evidence="2">Hydrolase</fullName>
    </submittedName>
</protein>
<evidence type="ECO:0000313" key="3">
    <source>
        <dbReference type="Proteomes" id="UP000029443"/>
    </source>
</evidence>
<keyword evidence="3" id="KW-1185">Reference proteome</keyword>
<dbReference type="InterPro" id="IPR022742">
    <property type="entry name" value="Hydrolase_4"/>
</dbReference>
<feature type="domain" description="Serine aminopeptidase S33" evidence="1">
    <location>
        <begin position="30"/>
        <end position="244"/>
    </location>
</feature>
<dbReference type="EMBL" id="ARXU01000006">
    <property type="protein sequence ID" value="KGD61021.1"/>
    <property type="molecule type" value="Genomic_DNA"/>
</dbReference>
<organism evidence="2 3">
    <name type="scientific">Alcanivorax jadensis T9</name>
    <dbReference type="NCBI Taxonomy" id="1177181"/>
    <lineage>
        <taxon>Bacteria</taxon>
        <taxon>Pseudomonadati</taxon>
        <taxon>Pseudomonadota</taxon>
        <taxon>Gammaproteobacteria</taxon>
        <taxon>Oceanospirillales</taxon>
        <taxon>Alcanivoracaceae</taxon>
        <taxon>Alcanivorax</taxon>
    </lineage>
</organism>
<dbReference type="Proteomes" id="UP000029443">
    <property type="component" value="Unassembled WGS sequence"/>
</dbReference>
<proteinExistence type="predicted"/>
<dbReference type="Gene3D" id="3.40.50.1820">
    <property type="entry name" value="alpha/beta hydrolase"/>
    <property type="match status" value="1"/>
</dbReference>
<sequence>MSASSRWEHCPDGTALEYVEHSADRAAPYQGVILIASALGVPARFYRAYANFMAMKGFTVLSFNYRGIGLSGQQADPDVIRLAQWGSQDLDTMIGKATKIAGSSPVYLVGHSIGGQLVGLAKRATQLSAVIFVGASFPYWSRGPLAYRLKLLSFYYCLVPILGRLHDPFPARALGLSNADMPSRLLRDWAEWASQKEYLLSPRFHLNAKQAYSELSLPALAFEFADDHIAPKAATQKLYDSYPSLQIDVRRKPAAKPVIGHMGFFRESCGHPFWEEQLAWMANKEPAIASHSG</sequence>
<dbReference type="InterPro" id="IPR017208">
    <property type="entry name" value="UCP037442_abhydr"/>
</dbReference>
<comment type="caution">
    <text evidence="2">The sequence shown here is derived from an EMBL/GenBank/DDBJ whole genome shotgun (WGS) entry which is preliminary data.</text>
</comment>
<evidence type="ECO:0000259" key="1">
    <source>
        <dbReference type="Pfam" id="PF12146"/>
    </source>
</evidence>
<dbReference type="InterPro" id="IPR029058">
    <property type="entry name" value="AB_hydrolase_fold"/>
</dbReference>
<dbReference type="PIRSF" id="PIRSF037442">
    <property type="entry name" value="UCP037442_abhydr"/>
    <property type="match status" value="1"/>
</dbReference>
<dbReference type="SUPFAM" id="SSF53474">
    <property type="entry name" value="alpha/beta-Hydrolases"/>
    <property type="match status" value="1"/>
</dbReference>
<dbReference type="Pfam" id="PF12146">
    <property type="entry name" value="Hydrolase_4"/>
    <property type="match status" value="1"/>
</dbReference>
<reference evidence="2 3" key="1">
    <citation type="submission" date="2012-09" db="EMBL/GenBank/DDBJ databases">
        <title>Genome Sequence of alkane-degrading Bacterium Alcanivorax jadensis T9.</title>
        <authorList>
            <person name="Lai Q."/>
            <person name="Shao Z."/>
        </authorList>
    </citation>
    <scope>NUCLEOTIDE SEQUENCE [LARGE SCALE GENOMIC DNA]</scope>
    <source>
        <strain evidence="2 3">T9</strain>
    </source>
</reference>
<gene>
    <name evidence="2" type="ORF">T9A_01881</name>
</gene>
<name>A0ABR4WCT9_9GAMM</name>
<dbReference type="GO" id="GO:0016787">
    <property type="term" value="F:hydrolase activity"/>
    <property type="evidence" value="ECO:0007669"/>
    <property type="project" value="UniProtKB-KW"/>
</dbReference>
<evidence type="ECO:0000313" key="2">
    <source>
        <dbReference type="EMBL" id="KGD61021.1"/>
    </source>
</evidence>
<accession>A0ABR4WCT9</accession>